<accession>A0A852IAE5</accession>
<dbReference type="PROSITE" id="PS51221">
    <property type="entry name" value="TTL"/>
    <property type="match status" value="1"/>
</dbReference>
<feature type="non-terminal residue" evidence="6">
    <location>
        <position position="369"/>
    </location>
</feature>
<proteinExistence type="inferred from homology"/>
<evidence type="ECO:0000256" key="3">
    <source>
        <dbReference type="ARBA" id="ARBA00022701"/>
    </source>
</evidence>
<feature type="non-terminal residue" evidence="6">
    <location>
        <position position="1"/>
    </location>
</feature>
<dbReference type="InterPro" id="IPR004344">
    <property type="entry name" value="TTL/TTLL_fam"/>
</dbReference>
<comment type="similarity">
    <text evidence="1">Belongs to the tubulin--tyrosine ligase family.</text>
</comment>
<dbReference type="OrthoDB" id="202825at2759"/>
<evidence type="ECO:0000256" key="5">
    <source>
        <dbReference type="ARBA" id="ARBA00022840"/>
    </source>
</evidence>
<dbReference type="Pfam" id="PF03133">
    <property type="entry name" value="TTL"/>
    <property type="match status" value="1"/>
</dbReference>
<gene>
    <name evidence="6" type="primary">Ttll6</name>
    <name evidence="6" type="ORF">TRILEU_R03552</name>
</gene>
<evidence type="ECO:0000313" key="6">
    <source>
        <dbReference type="EMBL" id="NXX39142.1"/>
    </source>
</evidence>
<evidence type="ECO:0000313" key="7">
    <source>
        <dbReference type="Proteomes" id="UP000627253"/>
    </source>
</evidence>
<evidence type="ECO:0000256" key="2">
    <source>
        <dbReference type="ARBA" id="ARBA00022598"/>
    </source>
</evidence>
<dbReference type="GO" id="GO:0000226">
    <property type="term" value="P:microtubule cytoskeleton organization"/>
    <property type="evidence" value="ECO:0007669"/>
    <property type="project" value="TreeGrafter"/>
</dbReference>
<keyword evidence="3" id="KW-0493">Microtubule</keyword>
<keyword evidence="7" id="KW-1185">Reference proteome</keyword>
<dbReference type="GO" id="GO:0015631">
    <property type="term" value="F:tubulin binding"/>
    <property type="evidence" value="ECO:0007669"/>
    <property type="project" value="TreeGrafter"/>
</dbReference>
<evidence type="ECO:0000256" key="4">
    <source>
        <dbReference type="ARBA" id="ARBA00022741"/>
    </source>
</evidence>
<name>A0A852IAE5_9PICI</name>
<keyword evidence="2" id="KW-0436">Ligase</keyword>
<dbReference type="SUPFAM" id="SSF56059">
    <property type="entry name" value="Glutathione synthetase ATP-binding domain-like"/>
    <property type="match status" value="1"/>
</dbReference>
<dbReference type="Proteomes" id="UP000627253">
    <property type="component" value="Unassembled WGS sequence"/>
</dbReference>
<dbReference type="AlphaFoldDB" id="A0A852IAE5"/>
<dbReference type="GO" id="GO:0005524">
    <property type="term" value="F:ATP binding"/>
    <property type="evidence" value="ECO:0007669"/>
    <property type="project" value="UniProtKB-KW"/>
</dbReference>
<organism evidence="6 7">
    <name type="scientific">Tricholaema leucomelas</name>
    <name type="common">pied barbet</name>
    <dbReference type="NCBI Taxonomy" id="240729"/>
    <lineage>
        <taxon>Eukaryota</taxon>
        <taxon>Metazoa</taxon>
        <taxon>Chordata</taxon>
        <taxon>Craniata</taxon>
        <taxon>Vertebrata</taxon>
        <taxon>Euteleostomi</taxon>
        <taxon>Archelosauria</taxon>
        <taxon>Archosauria</taxon>
        <taxon>Dinosauria</taxon>
        <taxon>Saurischia</taxon>
        <taxon>Theropoda</taxon>
        <taxon>Coelurosauria</taxon>
        <taxon>Aves</taxon>
        <taxon>Neognathae</taxon>
        <taxon>Neoaves</taxon>
        <taxon>Telluraves</taxon>
        <taxon>Coraciimorphae</taxon>
        <taxon>Piciformes</taxon>
        <taxon>Lybiidae</taxon>
        <taxon>Tricholaema lacrymosa</taxon>
    </lineage>
</organism>
<dbReference type="GO" id="GO:0005874">
    <property type="term" value="C:microtubule"/>
    <property type="evidence" value="ECO:0007669"/>
    <property type="project" value="UniProtKB-KW"/>
</dbReference>
<keyword evidence="5" id="KW-0067">ATP-binding</keyword>
<evidence type="ECO:0000256" key="1">
    <source>
        <dbReference type="ARBA" id="ARBA00006820"/>
    </source>
</evidence>
<dbReference type="PANTHER" id="PTHR12241:SF91">
    <property type="entry name" value="TUBULIN POLYGLUTAMYLASE TTLL13"/>
    <property type="match status" value="1"/>
</dbReference>
<dbReference type="PANTHER" id="PTHR12241">
    <property type="entry name" value="TUBULIN POLYGLUTAMYLASE"/>
    <property type="match status" value="1"/>
</dbReference>
<comment type="caution">
    <text evidence="6">The sequence shown here is derived from an EMBL/GenBank/DDBJ whole genome shotgun (WGS) entry which is preliminary data.</text>
</comment>
<dbReference type="GO" id="GO:0070740">
    <property type="term" value="F:tubulin-glutamic acid ligase activity"/>
    <property type="evidence" value="ECO:0007669"/>
    <property type="project" value="TreeGrafter"/>
</dbReference>
<reference evidence="6" key="1">
    <citation type="submission" date="2020-02" db="EMBL/GenBank/DDBJ databases">
        <title>Bird 10,000 Genomes (B10K) Project - Family phase.</title>
        <authorList>
            <person name="Zhang G."/>
        </authorList>
    </citation>
    <scope>NUCLEOTIDE SEQUENCE</scope>
    <source>
        <strain evidence="6">B10K-DU-002-37</strain>
        <tissue evidence="6">Muscle</tissue>
    </source>
</reference>
<dbReference type="GO" id="GO:0036064">
    <property type="term" value="C:ciliary basal body"/>
    <property type="evidence" value="ECO:0007669"/>
    <property type="project" value="TreeGrafter"/>
</dbReference>
<protein>
    <submittedName>
        <fullName evidence="6">TTLL6 polyglutamylase</fullName>
    </submittedName>
</protein>
<dbReference type="EMBL" id="WAAF01001992">
    <property type="protein sequence ID" value="NXX39142.1"/>
    <property type="molecule type" value="Genomic_DNA"/>
</dbReference>
<sequence>AVRRAVRRCGLQEAAEDEEWTVYWTDSSVSLERVMEMKRFQKINHFPGMMELCRKDLLARNLNRMLRLFPKDYNIFPRTWCLPADYGDFQAYRRMTKRRTFICKPESSCQGRGIFITHNPEEIRHGEHMICQQYISKPFLIDGFKFDMRIYVLVTSCDPLRIFVYKEGLARFATMRYIDPSSRNLDDICMHLTNYAINKHNQNFIQDDRTGSKRKLSTLNSWMTANSYNTTKLWEDIEDIIIKTLISAHPVLKHNYQSCFPSHTTISACFEILGFDILLDRKMKPWLLEVNHSPSFSTDTAIDCEVKDALLCDTLTLINLHACNKRKVLEEDKQRVKERLLQGPQTLRAPRYCPDRALSSACPCSLGCS</sequence>
<keyword evidence="4" id="KW-0547">Nucleotide-binding</keyword>
<dbReference type="FunFam" id="3.30.470.20:FF:000009">
    <property type="entry name" value="tubulin polyglutamylase TTLL5 isoform X1"/>
    <property type="match status" value="1"/>
</dbReference>
<dbReference type="Gene3D" id="3.30.470.20">
    <property type="entry name" value="ATP-grasp fold, B domain"/>
    <property type="match status" value="1"/>
</dbReference>